<dbReference type="EMBL" id="CP018762">
    <property type="protein sequence ID" value="APZ33308.1"/>
    <property type="molecule type" value="Genomic_DNA"/>
</dbReference>
<dbReference type="KEGG" id="maur:BOH66_02650"/>
<keyword evidence="2" id="KW-1185">Reference proteome</keyword>
<proteinExistence type="predicted"/>
<accession>A0A1P8U5C2</accession>
<organism evidence="1 2">
    <name type="scientific">Microbacterium aurum</name>
    <dbReference type="NCBI Taxonomy" id="36805"/>
    <lineage>
        <taxon>Bacteria</taxon>
        <taxon>Bacillati</taxon>
        <taxon>Actinomycetota</taxon>
        <taxon>Actinomycetes</taxon>
        <taxon>Micrococcales</taxon>
        <taxon>Microbacteriaceae</taxon>
        <taxon>Microbacterium</taxon>
    </lineage>
</organism>
<evidence type="ECO:0000313" key="1">
    <source>
        <dbReference type="EMBL" id="APZ33308.1"/>
    </source>
</evidence>
<name>A0A1P8U5C2_9MICO</name>
<dbReference type="Proteomes" id="UP000187185">
    <property type="component" value="Chromosome"/>
</dbReference>
<reference evidence="1 2" key="1">
    <citation type="submission" date="2016-12" db="EMBL/GenBank/DDBJ databases">
        <title>Complete genome sequence of Microbacterium aurum KACC 15219.</title>
        <authorList>
            <person name="Jung Y."/>
            <person name="Shin J.-H."/>
            <person name="Lee Y.-J."/>
            <person name="Yi H."/>
            <person name="Bahn Y.-S."/>
            <person name="Kim J.F."/>
            <person name="Lee D.-W."/>
        </authorList>
    </citation>
    <scope>NUCLEOTIDE SEQUENCE [LARGE SCALE GENOMIC DNA]</scope>
    <source>
        <strain evidence="1 2">KACC 15219</strain>
    </source>
</reference>
<evidence type="ECO:0000313" key="2">
    <source>
        <dbReference type="Proteomes" id="UP000187185"/>
    </source>
</evidence>
<sequence>MSLALSATTDAHDAPIPGSVAHVDVELIDHVEGVVIYSRWRAMVEDCVPTCHATIHATITGTVQVIIVGQFEAVDEAVADIDGFAQRLMGVSLLDAGEPHFNDPVEP</sequence>
<protein>
    <submittedName>
        <fullName evidence="1">Uncharacterized protein</fullName>
    </submittedName>
</protein>
<gene>
    <name evidence="1" type="ORF">BOH66_02650</name>
</gene>
<dbReference type="AlphaFoldDB" id="A0A1P8U5C2"/>